<reference evidence="1 2" key="1">
    <citation type="journal article" date="2014" name="PLoS Genet.">
        <title>Analysis of the Phlebiopsis gigantea genome, transcriptome and secretome provides insight into its pioneer colonization strategies of wood.</title>
        <authorList>
            <person name="Hori C."/>
            <person name="Ishida T."/>
            <person name="Igarashi K."/>
            <person name="Samejima M."/>
            <person name="Suzuki H."/>
            <person name="Master E."/>
            <person name="Ferreira P."/>
            <person name="Ruiz-Duenas F.J."/>
            <person name="Held B."/>
            <person name="Canessa P."/>
            <person name="Larrondo L.F."/>
            <person name="Schmoll M."/>
            <person name="Druzhinina I.S."/>
            <person name="Kubicek C.P."/>
            <person name="Gaskell J.A."/>
            <person name="Kersten P."/>
            <person name="St John F."/>
            <person name="Glasner J."/>
            <person name="Sabat G."/>
            <person name="Splinter BonDurant S."/>
            <person name="Syed K."/>
            <person name="Yadav J."/>
            <person name="Mgbeahuruike A.C."/>
            <person name="Kovalchuk A."/>
            <person name="Asiegbu F.O."/>
            <person name="Lackner G."/>
            <person name="Hoffmeister D."/>
            <person name="Rencoret J."/>
            <person name="Gutierrez A."/>
            <person name="Sun H."/>
            <person name="Lindquist E."/>
            <person name="Barry K."/>
            <person name="Riley R."/>
            <person name="Grigoriev I.V."/>
            <person name="Henrissat B."/>
            <person name="Kues U."/>
            <person name="Berka R.M."/>
            <person name="Martinez A.T."/>
            <person name="Covert S.F."/>
            <person name="Blanchette R.A."/>
            <person name="Cullen D."/>
        </authorList>
    </citation>
    <scope>NUCLEOTIDE SEQUENCE [LARGE SCALE GENOMIC DNA]</scope>
    <source>
        <strain evidence="1 2">11061_1 CR5-6</strain>
    </source>
</reference>
<dbReference type="Proteomes" id="UP000053257">
    <property type="component" value="Unassembled WGS sequence"/>
</dbReference>
<accession>A0A0C3NTF5</accession>
<gene>
    <name evidence="1" type="ORF">PHLGIDRAFT_375218</name>
</gene>
<evidence type="ECO:0000313" key="2">
    <source>
        <dbReference type="Proteomes" id="UP000053257"/>
    </source>
</evidence>
<dbReference type="HOGENOM" id="CLU_2237576_0_0_1"/>
<sequence>MAELAVAWRDYLEDGGQTAILEDAVKNATQDKYKYGRPEIGPQRRSTDAVSTLCDAIKSRISAGGHPRVILTVYVDEVSSLSEKTLEGTSCTLYEIFLSAWVTAT</sequence>
<protein>
    <submittedName>
        <fullName evidence="1">Uncharacterized protein</fullName>
    </submittedName>
</protein>
<organism evidence="1 2">
    <name type="scientific">Phlebiopsis gigantea (strain 11061_1 CR5-6)</name>
    <name type="common">White-rot fungus</name>
    <name type="synonym">Peniophora gigantea</name>
    <dbReference type="NCBI Taxonomy" id="745531"/>
    <lineage>
        <taxon>Eukaryota</taxon>
        <taxon>Fungi</taxon>
        <taxon>Dikarya</taxon>
        <taxon>Basidiomycota</taxon>
        <taxon>Agaricomycotina</taxon>
        <taxon>Agaricomycetes</taxon>
        <taxon>Polyporales</taxon>
        <taxon>Phanerochaetaceae</taxon>
        <taxon>Phlebiopsis</taxon>
    </lineage>
</organism>
<keyword evidence="2" id="KW-1185">Reference proteome</keyword>
<proteinExistence type="predicted"/>
<evidence type="ECO:0000313" key="1">
    <source>
        <dbReference type="EMBL" id="KIP08519.1"/>
    </source>
</evidence>
<dbReference type="AlphaFoldDB" id="A0A0C3NTF5"/>
<name>A0A0C3NTF5_PHLG1</name>
<dbReference type="EMBL" id="KN840478">
    <property type="protein sequence ID" value="KIP08519.1"/>
    <property type="molecule type" value="Genomic_DNA"/>
</dbReference>